<evidence type="ECO:0000313" key="2">
    <source>
        <dbReference type="Proteomes" id="UP000198287"/>
    </source>
</evidence>
<organism evidence="1 2">
    <name type="scientific">Folsomia candida</name>
    <name type="common">Springtail</name>
    <dbReference type="NCBI Taxonomy" id="158441"/>
    <lineage>
        <taxon>Eukaryota</taxon>
        <taxon>Metazoa</taxon>
        <taxon>Ecdysozoa</taxon>
        <taxon>Arthropoda</taxon>
        <taxon>Hexapoda</taxon>
        <taxon>Collembola</taxon>
        <taxon>Entomobryomorpha</taxon>
        <taxon>Isotomoidea</taxon>
        <taxon>Isotomidae</taxon>
        <taxon>Proisotominae</taxon>
        <taxon>Folsomia</taxon>
    </lineage>
</organism>
<dbReference type="EMBL" id="LNIX01000026">
    <property type="protein sequence ID" value="OXA42303.1"/>
    <property type="molecule type" value="Genomic_DNA"/>
</dbReference>
<comment type="caution">
    <text evidence="1">The sequence shown here is derived from an EMBL/GenBank/DDBJ whole genome shotgun (WGS) entry which is preliminary data.</text>
</comment>
<name>A0A226DAW0_FOLCA</name>
<gene>
    <name evidence="1" type="ORF">Fcan01_22889</name>
</gene>
<reference evidence="1 2" key="1">
    <citation type="submission" date="2015-12" db="EMBL/GenBank/DDBJ databases">
        <title>The genome of Folsomia candida.</title>
        <authorList>
            <person name="Faddeeva A."/>
            <person name="Derks M.F."/>
            <person name="Anvar Y."/>
            <person name="Smit S."/>
            <person name="Van Straalen N."/>
            <person name="Roelofs D."/>
        </authorList>
    </citation>
    <scope>NUCLEOTIDE SEQUENCE [LARGE SCALE GENOMIC DNA]</scope>
    <source>
        <strain evidence="1 2">VU population</strain>
        <tissue evidence="1">Whole body</tissue>
    </source>
</reference>
<protein>
    <submittedName>
        <fullName evidence="1">Uncharacterized protein</fullName>
    </submittedName>
</protein>
<accession>A0A226DAW0</accession>
<sequence>MTTSELTNQKIPHKFDPTYTNYYVEIFENCTNIIIVYKNQDIKLERTPIILRNTTGQETEVLETRLSLQRRINPARHCWALFDLLPGKGVMQDYYYSASNYILKPWFGQKFLILVTNFKPKIEQNLPKWEVRTVDFRLLDILLIEICPIPGSVVKALHLKYFNTYHTEGLLVIGKSSQVWYTIECLPHAGSDCFNKAQIISKRVDQLSKYFMTTVLFQRKKDIELKVRTWYEKGSKQRNLHEIVKLIKPTELASFWSCVGIF</sequence>
<dbReference type="AlphaFoldDB" id="A0A226DAW0"/>
<proteinExistence type="predicted"/>
<evidence type="ECO:0000313" key="1">
    <source>
        <dbReference type="EMBL" id="OXA42303.1"/>
    </source>
</evidence>
<dbReference type="Proteomes" id="UP000198287">
    <property type="component" value="Unassembled WGS sequence"/>
</dbReference>
<keyword evidence="2" id="KW-1185">Reference proteome</keyword>